<accession>A0A6A6C6A2</accession>
<dbReference type="Pfam" id="PF06985">
    <property type="entry name" value="HET"/>
    <property type="match status" value="1"/>
</dbReference>
<organism evidence="2 3">
    <name type="scientific">Zasmidium cellare ATCC 36951</name>
    <dbReference type="NCBI Taxonomy" id="1080233"/>
    <lineage>
        <taxon>Eukaryota</taxon>
        <taxon>Fungi</taxon>
        <taxon>Dikarya</taxon>
        <taxon>Ascomycota</taxon>
        <taxon>Pezizomycotina</taxon>
        <taxon>Dothideomycetes</taxon>
        <taxon>Dothideomycetidae</taxon>
        <taxon>Mycosphaerellales</taxon>
        <taxon>Mycosphaerellaceae</taxon>
        <taxon>Zasmidium</taxon>
    </lineage>
</organism>
<evidence type="ECO:0000259" key="1">
    <source>
        <dbReference type="Pfam" id="PF06985"/>
    </source>
</evidence>
<evidence type="ECO:0000313" key="2">
    <source>
        <dbReference type="EMBL" id="KAF2162707.1"/>
    </source>
</evidence>
<dbReference type="EMBL" id="ML993612">
    <property type="protein sequence ID" value="KAF2162707.1"/>
    <property type="molecule type" value="Genomic_DNA"/>
</dbReference>
<dbReference type="OrthoDB" id="3647231at2759"/>
<dbReference type="InterPro" id="IPR010730">
    <property type="entry name" value="HET"/>
</dbReference>
<keyword evidence="3" id="KW-1185">Reference proteome</keyword>
<dbReference type="RefSeq" id="XP_033663596.1">
    <property type="nucleotide sequence ID" value="XM_033808343.1"/>
</dbReference>
<feature type="domain" description="Heterokaryon incompatibility" evidence="1">
    <location>
        <begin position="46"/>
        <end position="187"/>
    </location>
</feature>
<sequence>MSQEPFVHHPLEDARKQIRLLRFIDTDKEDIACELSNVDIAFSPPYAAISYTWASPQDPRRIEINGKDFNVWQNCHYALTQIAPHLQAGLKHFWLDSICINQNDLDEKALQVEMMADIYTRAETDMAAWIRLQPLEARYNQSLATDHMSELQSRRGTYDLEFGRKSTAAYIAFGNRENWQRMWIVQEARLAENCTLFCGPDSIDLADFATFLRAMMNDKAADTDIWLATWLLTDMWRVIAGSLHLPRKAKAGGNVRPLALSKALETFDQHKASNFRDHLYALAKVTEWPDGGPPPRPDYRATKLALLREVLQRLAKVNWAEHRCYKAIGRLLAAFDMTVHEPEMQALLRQQDQATQQKVADSTQGSHPLFLYAGEFLRRPAGCRIRRALDGSFTANIANSNRGRELFEEEKARIWTSRAGMPLYVDDEIAGYLCPQTEPEDVLLQIENGNGLPIWLVIRSKDTHEPEPSFTIIGPALANPGFAVQSTERTGYTDMYDHSGIPEAQRNMPSVFDLWFDQEEFLHRSTAKFLRRASIIAEDTPSAPCRLLALPRELRDIIYEYTFTSFERNIRKRLKREAKPTAGNCNASLVLTCKQIHAESIKAYYLHTIFASLFVSDLRQWIDKLPDPARKALKHVKMKRVAHCCSSRESIRASEERRIREAALRKLQDLGIPVEVQSVSMGEYLETLRAESIGRWI</sequence>
<protein>
    <recommendedName>
        <fullName evidence="1">Heterokaryon incompatibility domain-containing protein</fullName>
    </recommendedName>
</protein>
<name>A0A6A6C6A2_ZASCE</name>
<dbReference type="Proteomes" id="UP000799537">
    <property type="component" value="Unassembled WGS sequence"/>
</dbReference>
<dbReference type="GeneID" id="54561615"/>
<reference evidence="2" key="1">
    <citation type="journal article" date="2020" name="Stud. Mycol.">
        <title>101 Dothideomycetes genomes: a test case for predicting lifestyles and emergence of pathogens.</title>
        <authorList>
            <person name="Haridas S."/>
            <person name="Albert R."/>
            <person name="Binder M."/>
            <person name="Bloem J."/>
            <person name="Labutti K."/>
            <person name="Salamov A."/>
            <person name="Andreopoulos B."/>
            <person name="Baker S."/>
            <person name="Barry K."/>
            <person name="Bills G."/>
            <person name="Bluhm B."/>
            <person name="Cannon C."/>
            <person name="Castanera R."/>
            <person name="Culley D."/>
            <person name="Daum C."/>
            <person name="Ezra D."/>
            <person name="Gonzalez J."/>
            <person name="Henrissat B."/>
            <person name="Kuo A."/>
            <person name="Liang C."/>
            <person name="Lipzen A."/>
            <person name="Lutzoni F."/>
            <person name="Magnuson J."/>
            <person name="Mondo S."/>
            <person name="Nolan M."/>
            <person name="Ohm R."/>
            <person name="Pangilinan J."/>
            <person name="Park H.-J."/>
            <person name="Ramirez L."/>
            <person name="Alfaro M."/>
            <person name="Sun H."/>
            <person name="Tritt A."/>
            <person name="Yoshinaga Y."/>
            <person name="Zwiers L.-H."/>
            <person name="Turgeon B."/>
            <person name="Goodwin S."/>
            <person name="Spatafora J."/>
            <person name="Crous P."/>
            <person name="Grigoriev I."/>
        </authorList>
    </citation>
    <scope>NUCLEOTIDE SEQUENCE</scope>
    <source>
        <strain evidence="2">ATCC 36951</strain>
    </source>
</reference>
<evidence type="ECO:0000313" key="3">
    <source>
        <dbReference type="Proteomes" id="UP000799537"/>
    </source>
</evidence>
<dbReference type="AlphaFoldDB" id="A0A6A6C6A2"/>
<gene>
    <name evidence="2" type="ORF">M409DRAFT_26944</name>
</gene>
<dbReference type="PANTHER" id="PTHR24148">
    <property type="entry name" value="ANKYRIN REPEAT DOMAIN-CONTAINING PROTEIN 39 HOMOLOG-RELATED"/>
    <property type="match status" value="1"/>
</dbReference>
<dbReference type="InterPro" id="IPR052895">
    <property type="entry name" value="HetReg/Transcr_Mod"/>
</dbReference>
<dbReference type="PANTHER" id="PTHR24148:SF73">
    <property type="entry name" value="HET DOMAIN PROTEIN (AFU_ORTHOLOGUE AFUA_8G01020)"/>
    <property type="match status" value="1"/>
</dbReference>
<proteinExistence type="predicted"/>